<organism evidence="6 7">
    <name type="scientific">Gaoshiqia sediminis</name>
    <dbReference type="NCBI Taxonomy" id="2986998"/>
    <lineage>
        <taxon>Bacteria</taxon>
        <taxon>Pseudomonadati</taxon>
        <taxon>Bacteroidota</taxon>
        <taxon>Bacteroidia</taxon>
        <taxon>Marinilabiliales</taxon>
        <taxon>Prolixibacteraceae</taxon>
        <taxon>Gaoshiqia</taxon>
    </lineage>
</organism>
<dbReference type="NCBIfam" id="TIGR02249">
    <property type="entry name" value="integrase_gron"/>
    <property type="match status" value="1"/>
</dbReference>
<sequence length="374" mass="42918">MKKQIGAYGVFCIKSRINQDKLTSKETAPKHHKTSEPFDYHNVITNMNFQKAKLIEQALEKLQTSGYSEKTKDFYLDWIYRFLFSLEEDATETFCDEEIDKFITFLETDCLIAKSTINQAKTAIHFFYKEVLQTPFTISHRRSSKKNTQSPVILSREEVKNVLNQLHGDKGLMAGLMYGCGLRLTECLHLRVKDLNKKKQKINVCDVRDGSSRNLDLPRSLIDPIHHQLNKVKLLYDENLSTNNFIGALLPETAQTKGNCQATSKDLSWQFIFPSKYLYRIENEKLVQQPVSESYLQKGIKEALTICGVNKTAGCHTFRHSFATHLIEDGYDIHLVQKILGLKCIQSTLIYKKLARQDKASIISPLDKLFGPNK</sequence>
<comment type="caution">
    <text evidence="6">The sequence shown here is derived from an EMBL/GenBank/DDBJ whole genome shotgun (WGS) entry which is preliminary data.</text>
</comment>
<dbReference type="Gene3D" id="1.10.443.10">
    <property type="entry name" value="Intergrase catalytic core"/>
    <property type="match status" value="1"/>
</dbReference>
<dbReference type="InterPro" id="IPR004107">
    <property type="entry name" value="Integrase_SAM-like_N"/>
</dbReference>
<proteinExistence type="inferred from homology"/>
<dbReference type="PANTHER" id="PTHR30349:SF64">
    <property type="entry name" value="PROPHAGE INTEGRASE INTD-RELATED"/>
    <property type="match status" value="1"/>
</dbReference>
<accession>A0AA41YCK6</accession>
<dbReference type="RefSeq" id="WP_282592620.1">
    <property type="nucleotide sequence ID" value="NZ_JAPAAF010000027.1"/>
</dbReference>
<dbReference type="InterPro" id="IPR011946">
    <property type="entry name" value="Integrase_integron-type"/>
</dbReference>
<dbReference type="AlphaFoldDB" id="A0AA41YCK6"/>
<dbReference type="GO" id="GO:0006310">
    <property type="term" value="P:DNA recombination"/>
    <property type="evidence" value="ECO:0007669"/>
    <property type="project" value="UniProtKB-KW"/>
</dbReference>
<dbReference type="InterPro" id="IPR013762">
    <property type="entry name" value="Integrase-like_cat_sf"/>
</dbReference>
<dbReference type="GO" id="GO:0003677">
    <property type="term" value="F:DNA binding"/>
    <property type="evidence" value="ECO:0007669"/>
    <property type="project" value="UniProtKB-KW"/>
</dbReference>
<keyword evidence="4" id="KW-0233">DNA recombination</keyword>
<gene>
    <name evidence="6" type="ORF">N2K84_14900</name>
</gene>
<dbReference type="Pfam" id="PF00589">
    <property type="entry name" value="Phage_integrase"/>
    <property type="match status" value="1"/>
</dbReference>
<feature type="domain" description="Tyr recombinase" evidence="5">
    <location>
        <begin position="149"/>
        <end position="364"/>
    </location>
</feature>
<evidence type="ECO:0000256" key="2">
    <source>
        <dbReference type="ARBA" id="ARBA00022908"/>
    </source>
</evidence>
<dbReference type="InterPro" id="IPR002104">
    <property type="entry name" value="Integrase_catalytic"/>
</dbReference>
<dbReference type="GO" id="GO:0015074">
    <property type="term" value="P:DNA integration"/>
    <property type="evidence" value="ECO:0007669"/>
    <property type="project" value="UniProtKB-KW"/>
</dbReference>
<dbReference type="Proteomes" id="UP001163821">
    <property type="component" value="Unassembled WGS sequence"/>
</dbReference>
<dbReference type="InterPro" id="IPR050090">
    <property type="entry name" value="Tyrosine_recombinase_XerCD"/>
</dbReference>
<dbReference type="Gene3D" id="1.10.150.130">
    <property type="match status" value="1"/>
</dbReference>
<name>A0AA41YCK6_9BACT</name>
<protein>
    <submittedName>
        <fullName evidence="6">Integron integrase</fullName>
    </submittedName>
</protein>
<dbReference type="EMBL" id="JAPAAF010000027">
    <property type="protein sequence ID" value="MCW0484028.1"/>
    <property type="molecule type" value="Genomic_DNA"/>
</dbReference>
<evidence type="ECO:0000259" key="5">
    <source>
        <dbReference type="PROSITE" id="PS51898"/>
    </source>
</evidence>
<evidence type="ECO:0000256" key="4">
    <source>
        <dbReference type="ARBA" id="ARBA00023172"/>
    </source>
</evidence>
<dbReference type="PROSITE" id="PS51898">
    <property type="entry name" value="TYR_RECOMBINASE"/>
    <property type="match status" value="1"/>
</dbReference>
<evidence type="ECO:0000313" key="6">
    <source>
        <dbReference type="EMBL" id="MCW0484028.1"/>
    </source>
</evidence>
<reference evidence="6" key="1">
    <citation type="submission" date="2022-10" db="EMBL/GenBank/DDBJ databases">
        <title>Gaoshiqiia sediminis gen. nov., sp. nov., isolated from coastal sediment.</title>
        <authorList>
            <person name="Yu W.X."/>
            <person name="Mu D.S."/>
            <person name="Du J.Z."/>
            <person name="Liang Y.Q."/>
        </authorList>
    </citation>
    <scope>NUCLEOTIDE SEQUENCE</scope>
    <source>
        <strain evidence="6">A06</strain>
    </source>
</reference>
<evidence type="ECO:0000256" key="3">
    <source>
        <dbReference type="ARBA" id="ARBA00023125"/>
    </source>
</evidence>
<comment type="similarity">
    <text evidence="1">Belongs to the 'phage' integrase family.</text>
</comment>
<keyword evidence="2" id="KW-0229">DNA integration</keyword>
<dbReference type="PANTHER" id="PTHR30349">
    <property type="entry name" value="PHAGE INTEGRASE-RELATED"/>
    <property type="match status" value="1"/>
</dbReference>
<dbReference type="InterPro" id="IPR010998">
    <property type="entry name" value="Integrase_recombinase_N"/>
</dbReference>
<keyword evidence="7" id="KW-1185">Reference proteome</keyword>
<evidence type="ECO:0000313" key="7">
    <source>
        <dbReference type="Proteomes" id="UP001163821"/>
    </source>
</evidence>
<dbReference type="SUPFAM" id="SSF56349">
    <property type="entry name" value="DNA breaking-rejoining enzymes"/>
    <property type="match status" value="1"/>
</dbReference>
<keyword evidence="3" id="KW-0238">DNA-binding</keyword>
<evidence type="ECO:0000256" key="1">
    <source>
        <dbReference type="ARBA" id="ARBA00008857"/>
    </source>
</evidence>
<dbReference type="Pfam" id="PF13495">
    <property type="entry name" value="Phage_int_SAM_4"/>
    <property type="match status" value="1"/>
</dbReference>
<dbReference type="InterPro" id="IPR011010">
    <property type="entry name" value="DNA_brk_join_enz"/>
</dbReference>